<dbReference type="InterPro" id="IPR007712">
    <property type="entry name" value="RelE/ParE_toxin"/>
</dbReference>
<comment type="caution">
    <text evidence="3">The sequence shown here is derived from an EMBL/GenBank/DDBJ whole genome shotgun (WGS) entry which is preliminary data.</text>
</comment>
<proteinExistence type="inferred from homology"/>
<organism evidence="3 4">
    <name type="scientific">Photorhabdus laumondii subsp. clarkei</name>
    <dbReference type="NCBI Taxonomy" id="2029685"/>
    <lineage>
        <taxon>Bacteria</taxon>
        <taxon>Pseudomonadati</taxon>
        <taxon>Pseudomonadota</taxon>
        <taxon>Gammaproteobacteria</taxon>
        <taxon>Enterobacterales</taxon>
        <taxon>Morganellaceae</taxon>
        <taxon>Photorhabdus</taxon>
    </lineage>
</organism>
<evidence type="ECO:0000256" key="1">
    <source>
        <dbReference type="ARBA" id="ARBA00006226"/>
    </source>
</evidence>
<sequence length="111" mass="12937">MMPYHVMLTKNAEADLEDIYDDIVENDSSEKADYVLDQLLKTADSLANFPEKGNYPNELQELRIRDFRQTFFKPYRVIYQITGKQVVIFVIADGRRDMQTLLTRQLLSVSA</sequence>
<protein>
    <submittedName>
        <fullName evidence="3">Plasmid stabilization protein</fullName>
    </submittedName>
</protein>
<name>A0A329VNH8_9GAMM</name>
<dbReference type="Gene3D" id="3.30.2310.20">
    <property type="entry name" value="RelE-like"/>
    <property type="match status" value="1"/>
</dbReference>
<keyword evidence="2" id="KW-1277">Toxin-antitoxin system</keyword>
<dbReference type="InterPro" id="IPR035093">
    <property type="entry name" value="RelE/ParE_toxin_dom_sf"/>
</dbReference>
<evidence type="ECO:0000256" key="2">
    <source>
        <dbReference type="ARBA" id="ARBA00022649"/>
    </source>
</evidence>
<evidence type="ECO:0000313" key="3">
    <source>
        <dbReference type="EMBL" id="RAW92647.1"/>
    </source>
</evidence>
<dbReference type="PANTHER" id="PTHR33755">
    <property type="entry name" value="TOXIN PARE1-RELATED"/>
    <property type="match status" value="1"/>
</dbReference>
<dbReference type="NCBIfam" id="TIGR02385">
    <property type="entry name" value="RelE_StbE"/>
    <property type="match status" value="1"/>
</dbReference>
<dbReference type="Proteomes" id="UP000250870">
    <property type="component" value="Unassembled WGS sequence"/>
</dbReference>
<reference evidence="3 4" key="1">
    <citation type="journal article" date="2018" name="Int. J. Syst. Evol. Microbiol.">
        <title>Whole-genome-based revisit of Photorhabdus phylogeny: proposal for the elevation of most Photorhabdus subspecies to the species level and description of one novel species Photorhabdus bodei sp. nov., and one novel subspecies Photorhabdus laumondii subsp. clarkei subsp. nov.</title>
        <authorList>
            <person name="Machado R.A.R."/>
            <person name="Wuthrich D."/>
            <person name="Kuhnert P."/>
            <person name="Arce C.C.M."/>
            <person name="Thonen L."/>
            <person name="Ruiz C."/>
            <person name="Zhang X."/>
            <person name="Robert C.A.M."/>
            <person name="Karimi J."/>
            <person name="Kamali S."/>
            <person name="Ma J."/>
            <person name="Bruggmann R."/>
            <person name="Erb M."/>
        </authorList>
    </citation>
    <scope>NUCLEOTIDE SEQUENCE [LARGE SCALE GENOMIC DNA]</scope>
    <source>
        <strain evidence="3 4">BOJ-47</strain>
    </source>
</reference>
<comment type="similarity">
    <text evidence="1">Belongs to the RelE toxin family.</text>
</comment>
<dbReference type="Pfam" id="PF05016">
    <property type="entry name" value="ParE_toxin"/>
    <property type="match status" value="1"/>
</dbReference>
<dbReference type="AlphaFoldDB" id="A0A329VNH8"/>
<dbReference type="InterPro" id="IPR051803">
    <property type="entry name" value="TA_system_RelE-like_toxin"/>
</dbReference>
<dbReference type="SUPFAM" id="SSF143011">
    <property type="entry name" value="RelE-like"/>
    <property type="match status" value="1"/>
</dbReference>
<accession>A0A329VNH8</accession>
<dbReference type="EMBL" id="NSCI01000003">
    <property type="protein sequence ID" value="RAW92647.1"/>
    <property type="molecule type" value="Genomic_DNA"/>
</dbReference>
<gene>
    <name evidence="3" type="ORF">CKY01_03970</name>
</gene>
<evidence type="ECO:0000313" key="4">
    <source>
        <dbReference type="Proteomes" id="UP000250870"/>
    </source>
</evidence>